<reference evidence="2 3" key="1">
    <citation type="submission" date="2019-08" db="EMBL/GenBank/DDBJ databases">
        <title>Whole genome of Aphis craccivora.</title>
        <authorList>
            <person name="Voronova N.V."/>
            <person name="Shulinski R.S."/>
            <person name="Bandarenka Y.V."/>
            <person name="Zhorov D.G."/>
            <person name="Warner D."/>
        </authorList>
    </citation>
    <scope>NUCLEOTIDE SEQUENCE [LARGE SCALE GENOMIC DNA]</scope>
    <source>
        <strain evidence="2">180601</strain>
        <tissue evidence="2">Whole Body</tissue>
    </source>
</reference>
<dbReference type="Proteomes" id="UP000478052">
    <property type="component" value="Unassembled WGS sequence"/>
</dbReference>
<dbReference type="Pfam" id="PF03372">
    <property type="entry name" value="Exo_endo_phos"/>
    <property type="match status" value="1"/>
</dbReference>
<organism evidence="2 3">
    <name type="scientific">Aphis craccivora</name>
    <name type="common">Cowpea aphid</name>
    <dbReference type="NCBI Taxonomy" id="307492"/>
    <lineage>
        <taxon>Eukaryota</taxon>
        <taxon>Metazoa</taxon>
        <taxon>Ecdysozoa</taxon>
        <taxon>Arthropoda</taxon>
        <taxon>Hexapoda</taxon>
        <taxon>Insecta</taxon>
        <taxon>Pterygota</taxon>
        <taxon>Neoptera</taxon>
        <taxon>Paraneoptera</taxon>
        <taxon>Hemiptera</taxon>
        <taxon>Sternorrhyncha</taxon>
        <taxon>Aphidomorpha</taxon>
        <taxon>Aphidoidea</taxon>
        <taxon>Aphididae</taxon>
        <taxon>Aphidini</taxon>
        <taxon>Aphis</taxon>
        <taxon>Aphis</taxon>
    </lineage>
</organism>
<dbReference type="GO" id="GO:0003824">
    <property type="term" value="F:catalytic activity"/>
    <property type="evidence" value="ECO:0007669"/>
    <property type="project" value="InterPro"/>
</dbReference>
<dbReference type="InterPro" id="IPR052560">
    <property type="entry name" value="RdDP_mobile_element"/>
</dbReference>
<name>A0A6G0Z6J8_APHCR</name>
<dbReference type="PANTHER" id="PTHR36688:SF1">
    <property type="entry name" value="ENDONUCLEASE_EXONUCLEASE_PHOSPHATASE DOMAIN-CONTAINING PROTEIN"/>
    <property type="match status" value="1"/>
</dbReference>
<dbReference type="AlphaFoldDB" id="A0A6G0Z6J8"/>
<sequence>MSKRPLSGPPSKAFKTISINIEGISDSKEELLAELCKSTACDVLCIQETHRAAQDKRPTISGMQSVIERPHGKYDSAIFVRPDLNIISANFTEEMDIEILTIEIQNCTITSIYKPPTIPFAFNNPGNFNNQRTQIVVGDFNSHSTTWGYKENDENGDLVESWAEAMATHTDP</sequence>
<dbReference type="Gene3D" id="3.60.10.10">
    <property type="entry name" value="Endonuclease/exonuclease/phosphatase"/>
    <property type="match status" value="1"/>
</dbReference>
<gene>
    <name evidence="2" type="ORF">FWK35_00014017</name>
</gene>
<protein>
    <submittedName>
        <fullName evidence="2">Anaphase-promoting complex subunit 1-like</fullName>
    </submittedName>
</protein>
<dbReference type="OrthoDB" id="6626493at2759"/>
<comment type="caution">
    <text evidence="2">The sequence shown here is derived from an EMBL/GenBank/DDBJ whole genome shotgun (WGS) entry which is preliminary data.</text>
</comment>
<dbReference type="InterPro" id="IPR005135">
    <property type="entry name" value="Endo/exonuclease/phosphatase"/>
</dbReference>
<accession>A0A6G0Z6J8</accession>
<evidence type="ECO:0000259" key="1">
    <source>
        <dbReference type="Pfam" id="PF03372"/>
    </source>
</evidence>
<dbReference type="SUPFAM" id="SSF56219">
    <property type="entry name" value="DNase I-like"/>
    <property type="match status" value="1"/>
</dbReference>
<proteinExistence type="predicted"/>
<feature type="domain" description="Endonuclease/exonuclease/phosphatase" evidence="1">
    <location>
        <begin position="18"/>
        <end position="158"/>
    </location>
</feature>
<dbReference type="InterPro" id="IPR036691">
    <property type="entry name" value="Endo/exonu/phosph_ase_sf"/>
</dbReference>
<dbReference type="EMBL" id="VUJU01001261">
    <property type="protein sequence ID" value="KAF0766121.1"/>
    <property type="molecule type" value="Genomic_DNA"/>
</dbReference>
<dbReference type="PANTHER" id="PTHR36688">
    <property type="entry name" value="ENDO/EXONUCLEASE/PHOSPHATASE DOMAIN-CONTAINING PROTEIN"/>
    <property type="match status" value="1"/>
</dbReference>
<keyword evidence="3" id="KW-1185">Reference proteome</keyword>
<evidence type="ECO:0000313" key="3">
    <source>
        <dbReference type="Proteomes" id="UP000478052"/>
    </source>
</evidence>
<evidence type="ECO:0000313" key="2">
    <source>
        <dbReference type="EMBL" id="KAF0766121.1"/>
    </source>
</evidence>